<dbReference type="EMBL" id="SGXF01000004">
    <property type="protein sequence ID" value="RZS94381.1"/>
    <property type="molecule type" value="Genomic_DNA"/>
</dbReference>
<keyword evidence="1" id="KW-0812">Transmembrane</keyword>
<reference evidence="2 3" key="1">
    <citation type="submission" date="2019-02" db="EMBL/GenBank/DDBJ databases">
        <title>Genomic Encyclopedia of Type Strains, Phase IV (KMG-IV): sequencing the most valuable type-strain genomes for metagenomic binning, comparative biology and taxonomic classification.</title>
        <authorList>
            <person name="Goeker M."/>
        </authorList>
    </citation>
    <scope>NUCLEOTIDE SEQUENCE [LARGE SCALE GENOMIC DNA]</scope>
    <source>
        <strain evidence="2 3">DSM 29486</strain>
    </source>
</reference>
<comment type="caution">
    <text evidence="2">The sequence shown here is derived from an EMBL/GenBank/DDBJ whole genome shotgun (WGS) entry which is preliminary data.</text>
</comment>
<name>A0A4Q7P381_9FIRM</name>
<evidence type="ECO:0000256" key="1">
    <source>
        <dbReference type="SAM" id="Phobius"/>
    </source>
</evidence>
<dbReference type="SUPFAM" id="SSF75011">
    <property type="entry name" value="3-carboxy-cis,cis-mucoante lactonizing enzyme"/>
    <property type="match status" value="1"/>
</dbReference>
<organism evidence="2 3">
    <name type="scientific">Cuneatibacter caecimuris</name>
    <dbReference type="NCBI Taxonomy" id="1796618"/>
    <lineage>
        <taxon>Bacteria</taxon>
        <taxon>Bacillati</taxon>
        <taxon>Bacillota</taxon>
        <taxon>Clostridia</taxon>
        <taxon>Lachnospirales</taxon>
        <taxon>Lachnospiraceae</taxon>
        <taxon>Cuneatibacter</taxon>
    </lineage>
</organism>
<proteinExistence type="predicted"/>
<dbReference type="Proteomes" id="UP000292927">
    <property type="component" value="Unassembled WGS sequence"/>
</dbReference>
<gene>
    <name evidence="2" type="ORF">EV209_2223</name>
</gene>
<keyword evidence="1" id="KW-0472">Membrane</keyword>
<keyword evidence="1" id="KW-1133">Transmembrane helix</keyword>
<accession>A0A4Q7P381</accession>
<dbReference type="RefSeq" id="WP_130435497.1">
    <property type="nucleotide sequence ID" value="NZ_SGXF01000004.1"/>
</dbReference>
<evidence type="ECO:0000313" key="3">
    <source>
        <dbReference type="Proteomes" id="UP000292927"/>
    </source>
</evidence>
<protein>
    <recommendedName>
        <fullName evidence="4">DUF5050 domain-containing protein</fullName>
    </recommendedName>
</protein>
<feature type="transmembrane region" description="Helical" evidence="1">
    <location>
        <begin position="21"/>
        <end position="44"/>
    </location>
</feature>
<dbReference type="AlphaFoldDB" id="A0A4Q7P381"/>
<sequence length="402" mass="45508">MFYKPGIEYFYKQPITKNNKTLWYFILILVVLVASVVGIVYLVISLISHEADGPEWQGYFSPGSGLCSVNGDYYMIAGGQGYRFDGDSLEPAAAFDAEGKLAGTLSADSEQLYILGFEENTLYFYSRGLNDTEWKRMGEICQMKDADKSRAEAFYHRGYLYAETYDETAEPYLSAVYRIRADGKKKAECIRDSSAGFVVSMGPAGMQASGDHLIVDSYDLRQKNSRFFLQDYTKVGKQRVRELSSTFDASYCLAGEELYQVLEVTETDRELSGDGGVLIEAGKRVLTRVNISEDADPLQYFKLLDENEEFGNDSRISWDGKYLYIDNRGTGLESGQRKIFIYTQDGKRINEIPVERRDAECCFGDERYLILRDGNQALFWDKKQAGNGAGQNVWKEVDIGKR</sequence>
<evidence type="ECO:0008006" key="4">
    <source>
        <dbReference type="Google" id="ProtNLM"/>
    </source>
</evidence>
<keyword evidence="3" id="KW-1185">Reference proteome</keyword>
<evidence type="ECO:0000313" key="2">
    <source>
        <dbReference type="EMBL" id="RZS94381.1"/>
    </source>
</evidence>